<feature type="transmembrane region" description="Helical" evidence="1">
    <location>
        <begin position="236"/>
        <end position="255"/>
    </location>
</feature>
<feature type="transmembrane region" description="Helical" evidence="1">
    <location>
        <begin position="46"/>
        <end position="63"/>
    </location>
</feature>
<dbReference type="RefSeq" id="WP_154417672.1">
    <property type="nucleotide sequence ID" value="NZ_VUNS01000006.1"/>
</dbReference>
<accession>A0A844G0L4</accession>
<proteinExistence type="predicted"/>
<sequence>MAAFLLRSPGVLTGGVLFGAFAAAAIAPQTRLFSGGAFAGKFGEPLSFVPAGGAAGLAAALLLRTGKGRRFPLSWLAAAVFPAVTGGWFLGGLAGWSLVFWNPGLLSFDYRSSEAVYAGWVAGSLAGQLCGWAFAVFGTLLSPEPEPGRSFLSLAFPARSFWTDLAWAAVIGEGLLLLTCFLSPCSSGALWRFPHWLVAGLGILAGVWISAGWIAALVFAWFGVTRGEDEKRCGQVRTVALILGIVLIPGGLLPAF</sequence>
<keyword evidence="1" id="KW-0812">Transmembrane</keyword>
<evidence type="ECO:0000313" key="3">
    <source>
        <dbReference type="Proteomes" id="UP000435649"/>
    </source>
</evidence>
<keyword evidence="3" id="KW-1185">Reference proteome</keyword>
<dbReference type="EMBL" id="VUNS01000006">
    <property type="protein sequence ID" value="MST96886.1"/>
    <property type="molecule type" value="Genomic_DNA"/>
</dbReference>
<evidence type="ECO:0000256" key="1">
    <source>
        <dbReference type="SAM" id="Phobius"/>
    </source>
</evidence>
<evidence type="ECO:0000313" key="2">
    <source>
        <dbReference type="EMBL" id="MST96886.1"/>
    </source>
</evidence>
<organism evidence="2 3">
    <name type="scientific">Victivallis lenta</name>
    <dbReference type="NCBI Taxonomy" id="2606640"/>
    <lineage>
        <taxon>Bacteria</taxon>
        <taxon>Pseudomonadati</taxon>
        <taxon>Lentisphaerota</taxon>
        <taxon>Lentisphaeria</taxon>
        <taxon>Victivallales</taxon>
        <taxon>Victivallaceae</taxon>
        <taxon>Victivallis</taxon>
    </lineage>
</organism>
<dbReference type="AlphaFoldDB" id="A0A844G0L4"/>
<comment type="caution">
    <text evidence="2">The sequence shown here is derived from an EMBL/GenBank/DDBJ whole genome shotgun (WGS) entry which is preliminary data.</text>
</comment>
<gene>
    <name evidence="2" type="ORF">FYJ85_07470</name>
</gene>
<reference evidence="2 3" key="1">
    <citation type="submission" date="2019-08" db="EMBL/GenBank/DDBJ databases">
        <title>In-depth cultivation of the pig gut microbiome towards novel bacterial diversity and tailored functional studies.</title>
        <authorList>
            <person name="Wylensek D."/>
            <person name="Hitch T.C.A."/>
            <person name="Clavel T."/>
        </authorList>
    </citation>
    <scope>NUCLEOTIDE SEQUENCE [LARGE SCALE GENOMIC DNA]</scope>
    <source>
        <strain evidence="2 3">BBE-744-WT-12</strain>
    </source>
</reference>
<name>A0A844G0L4_9BACT</name>
<feature type="transmembrane region" description="Helical" evidence="1">
    <location>
        <begin position="75"/>
        <end position="97"/>
    </location>
</feature>
<keyword evidence="1" id="KW-0472">Membrane</keyword>
<feature type="transmembrane region" description="Helical" evidence="1">
    <location>
        <begin position="196"/>
        <end position="224"/>
    </location>
</feature>
<dbReference type="Proteomes" id="UP000435649">
    <property type="component" value="Unassembled WGS sequence"/>
</dbReference>
<protein>
    <submittedName>
        <fullName evidence="2">Uncharacterized protein</fullName>
    </submittedName>
</protein>
<keyword evidence="1" id="KW-1133">Transmembrane helix</keyword>
<feature type="transmembrane region" description="Helical" evidence="1">
    <location>
        <begin position="161"/>
        <end position="184"/>
    </location>
</feature>
<feature type="transmembrane region" description="Helical" evidence="1">
    <location>
        <begin position="117"/>
        <end position="141"/>
    </location>
</feature>